<protein>
    <submittedName>
        <fullName evidence="1">Uncharacterized protein</fullName>
    </submittedName>
</protein>
<dbReference type="AlphaFoldDB" id="A0A0F9B3Z3"/>
<accession>A0A0F9B3Z3</accession>
<proteinExistence type="predicted"/>
<evidence type="ECO:0000313" key="1">
    <source>
        <dbReference type="EMBL" id="KKL16345.1"/>
    </source>
</evidence>
<gene>
    <name evidence="1" type="ORF">LCGC14_2496500</name>
</gene>
<reference evidence="1" key="1">
    <citation type="journal article" date="2015" name="Nature">
        <title>Complex archaea that bridge the gap between prokaryotes and eukaryotes.</title>
        <authorList>
            <person name="Spang A."/>
            <person name="Saw J.H."/>
            <person name="Jorgensen S.L."/>
            <person name="Zaremba-Niedzwiedzka K."/>
            <person name="Martijn J."/>
            <person name="Lind A.E."/>
            <person name="van Eijk R."/>
            <person name="Schleper C."/>
            <person name="Guy L."/>
            <person name="Ettema T.J."/>
        </authorList>
    </citation>
    <scope>NUCLEOTIDE SEQUENCE</scope>
</reference>
<comment type="caution">
    <text evidence="1">The sequence shown here is derived from an EMBL/GenBank/DDBJ whole genome shotgun (WGS) entry which is preliminary data.</text>
</comment>
<dbReference type="EMBL" id="LAZR01039701">
    <property type="protein sequence ID" value="KKL16345.1"/>
    <property type="molecule type" value="Genomic_DNA"/>
</dbReference>
<organism evidence="1">
    <name type="scientific">marine sediment metagenome</name>
    <dbReference type="NCBI Taxonomy" id="412755"/>
    <lineage>
        <taxon>unclassified sequences</taxon>
        <taxon>metagenomes</taxon>
        <taxon>ecological metagenomes</taxon>
    </lineage>
</organism>
<sequence>MSWEFNGQKLTEIDRIIEDSHRFYSKYCEKCKFEWECNKTVLQSAESTFENKNPHFLHINSCGYKATYKYVWYPIDVGNAIYTKCNLYVINDNGFCPDCHALTKMRWGKKKVRNI</sequence>
<name>A0A0F9B3Z3_9ZZZZ</name>